<dbReference type="Proteomes" id="UP000291236">
    <property type="component" value="Chromosome"/>
</dbReference>
<dbReference type="RefSeq" id="WP_130608565.1">
    <property type="nucleotide sequence ID" value="NZ_AP019368.1"/>
</dbReference>
<evidence type="ECO:0008006" key="3">
    <source>
        <dbReference type="Google" id="ProtNLM"/>
    </source>
</evidence>
<name>A0A4V0P2H0_FLUSA</name>
<dbReference type="EMBL" id="AP019368">
    <property type="protein sequence ID" value="BBH53197.1"/>
    <property type="molecule type" value="Genomic_DNA"/>
</dbReference>
<accession>A0A4V0P2H0</accession>
<keyword evidence="2" id="KW-1185">Reference proteome</keyword>
<dbReference type="OrthoDB" id="5292990at2"/>
<protein>
    <recommendedName>
        <fullName evidence="3">STAS domain-containing protein</fullName>
    </recommendedName>
</protein>
<evidence type="ECO:0000313" key="2">
    <source>
        <dbReference type="Proteomes" id="UP000291236"/>
    </source>
</evidence>
<sequence>MTKDLSIQWKRDDYVSISGTIDEHANFDALLSRRTDILYIDLKDINRINSSGVRKWVNAIEKLEDVELHYINCACPVVDQLSMVPEFIGKKCSVESFDAEYVCETCNNTQIFTLVVGYDIEPGLKSYLDGPEKFCQKCKNKLEFNHNPDSYLFFLSKLSKKRKK</sequence>
<evidence type="ECO:0000313" key="1">
    <source>
        <dbReference type="EMBL" id="BBH53197.1"/>
    </source>
</evidence>
<proteinExistence type="predicted"/>
<gene>
    <name evidence="1" type="ORF">JCM31447_16400</name>
</gene>
<dbReference type="AlphaFoldDB" id="A0A4V0P2H0"/>
<dbReference type="KEGG" id="sbf:JCM31447_16400"/>
<reference evidence="1 2" key="1">
    <citation type="submission" date="2018-12" db="EMBL/GenBank/DDBJ databases">
        <title>Rubrispira sanarue gen. nov., sp., nov., a member of the order Silvanigrellales, isolated from a brackish lake in Hamamatsu Japan.</title>
        <authorList>
            <person name="Maejima Y."/>
            <person name="Iino T."/>
            <person name="Muraguchi Y."/>
            <person name="Fukuda K."/>
            <person name="Nojiri H."/>
            <person name="Ohkuma M."/>
            <person name="Moriuchi R."/>
            <person name="Dohra H."/>
            <person name="Kimbara K."/>
            <person name="Shintani M."/>
        </authorList>
    </citation>
    <scope>NUCLEOTIDE SEQUENCE [LARGE SCALE GENOMIC DNA]</scope>
    <source>
        <strain evidence="1 2">RF1110005</strain>
    </source>
</reference>
<organism evidence="1 2">
    <name type="scientific">Fluviispira sanaruensis</name>
    <dbReference type="NCBI Taxonomy" id="2493639"/>
    <lineage>
        <taxon>Bacteria</taxon>
        <taxon>Pseudomonadati</taxon>
        <taxon>Bdellovibrionota</taxon>
        <taxon>Oligoflexia</taxon>
        <taxon>Silvanigrellales</taxon>
        <taxon>Silvanigrellaceae</taxon>
        <taxon>Fluviispira</taxon>
    </lineage>
</organism>